<sequence length="127" mass="14883">MKEGYNHEEALELAKQEIQERNGELTKQENLNVDERDTLVANIVLKDGQTIILDFGKLTGNSIINIKKKYAKLRKRNAAMMEEFDDFYYMLVAEYTSDISHEKFLKLPYKDFAKVRNVVRDFLGEED</sequence>
<reference evidence="1" key="1">
    <citation type="journal article" date="2021" name="Proc. Natl. Acad. Sci. U.S.A.">
        <title>A Catalog of Tens of Thousands of Viruses from Human Metagenomes Reveals Hidden Associations with Chronic Diseases.</title>
        <authorList>
            <person name="Tisza M.J."/>
            <person name="Buck C.B."/>
        </authorList>
    </citation>
    <scope>NUCLEOTIDE SEQUENCE</scope>
    <source>
        <strain evidence="1">CtIbU14</strain>
    </source>
</reference>
<accession>A0A8S5NSZ6</accession>
<dbReference type="EMBL" id="BK015243">
    <property type="protein sequence ID" value="DAD97516.1"/>
    <property type="molecule type" value="Genomic_DNA"/>
</dbReference>
<evidence type="ECO:0000313" key="1">
    <source>
        <dbReference type="EMBL" id="DAD97516.1"/>
    </source>
</evidence>
<proteinExistence type="predicted"/>
<name>A0A8S5NSZ6_9CAUD</name>
<organism evidence="1">
    <name type="scientific">Caudovirales sp. ctIbU14</name>
    <dbReference type="NCBI Taxonomy" id="2825761"/>
    <lineage>
        <taxon>Viruses</taxon>
        <taxon>Duplodnaviria</taxon>
        <taxon>Heunggongvirae</taxon>
        <taxon>Uroviricota</taxon>
        <taxon>Caudoviricetes</taxon>
    </lineage>
</organism>
<protein>
    <submittedName>
        <fullName evidence="1">Tail assembly chaperone protein</fullName>
    </submittedName>
</protein>